<feature type="region of interest" description="Disordered" evidence="1">
    <location>
        <begin position="62"/>
        <end position="85"/>
    </location>
</feature>
<dbReference type="InParanoid" id="K1WTZ8"/>
<dbReference type="KEGG" id="mbe:MBM_05000"/>
<dbReference type="AlphaFoldDB" id="K1WTZ8"/>
<name>K1WTZ8_MARBU</name>
<dbReference type="Proteomes" id="UP000006753">
    <property type="component" value="Unassembled WGS sequence"/>
</dbReference>
<gene>
    <name evidence="2" type="ORF">MBM_05000</name>
</gene>
<dbReference type="GeneID" id="18760935"/>
<evidence type="ECO:0000256" key="1">
    <source>
        <dbReference type="SAM" id="MobiDB-lite"/>
    </source>
</evidence>
<evidence type="ECO:0000313" key="3">
    <source>
        <dbReference type="Proteomes" id="UP000006753"/>
    </source>
</evidence>
<accession>K1WTZ8</accession>
<dbReference type="HOGENOM" id="CLU_1230166_0_0_1"/>
<dbReference type="OrthoDB" id="3145928at2759"/>
<organism evidence="2 3">
    <name type="scientific">Marssonina brunnea f. sp. multigermtubi (strain MB_m1)</name>
    <name type="common">Marssonina leaf spot fungus</name>
    <dbReference type="NCBI Taxonomy" id="1072389"/>
    <lineage>
        <taxon>Eukaryota</taxon>
        <taxon>Fungi</taxon>
        <taxon>Dikarya</taxon>
        <taxon>Ascomycota</taxon>
        <taxon>Pezizomycotina</taxon>
        <taxon>Leotiomycetes</taxon>
        <taxon>Helotiales</taxon>
        <taxon>Drepanopezizaceae</taxon>
        <taxon>Drepanopeziza</taxon>
    </lineage>
</organism>
<dbReference type="EMBL" id="JH921438">
    <property type="protein sequence ID" value="EKD16531.1"/>
    <property type="molecule type" value="Genomic_DNA"/>
</dbReference>
<feature type="compositionally biased region" description="Basic residues" evidence="1">
    <location>
        <begin position="67"/>
        <end position="76"/>
    </location>
</feature>
<proteinExistence type="predicted"/>
<protein>
    <submittedName>
        <fullName evidence="2">Uncharacterized protein</fullName>
    </submittedName>
</protein>
<evidence type="ECO:0000313" key="2">
    <source>
        <dbReference type="EMBL" id="EKD16531.1"/>
    </source>
</evidence>
<sequence>MDESLHMSIPRSDTRFWTGASKSQAGCVVCKNRRVTRAGRTSLQALFIQLASVRRLRLKFRRPDATRRKHSHHHRGTGKDPGASAKDEICVASPQRGMCPLCWGTFEPKFWDMVVLQMSHRYSAVLQYLAALGAVLSAPRLIPRYLRVLRQQHVEGEDIAAALDRSFTRLRTQAAIHGSRGSNLTTPDTKDLEHLDPIHVFFSDIFEKWSEGTSCSRVKMGSERY</sequence>
<reference evidence="2 3" key="1">
    <citation type="journal article" date="2012" name="BMC Genomics">
        <title>Sequencing the genome of Marssonina brunnea reveals fungus-poplar co-evolution.</title>
        <authorList>
            <person name="Zhu S."/>
            <person name="Cao Y.-Z."/>
            <person name="Jiang C."/>
            <person name="Tan B.-Y."/>
            <person name="Wang Z."/>
            <person name="Feng S."/>
            <person name="Zhang L."/>
            <person name="Su X.-H."/>
            <person name="Brejova B."/>
            <person name="Vinar T."/>
            <person name="Xu M."/>
            <person name="Wang M.-X."/>
            <person name="Zhang S.-G."/>
            <person name="Huang M.-R."/>
            <person name="Wu R."/>
            <person name="Zhou Y."/>
        </authorList>
    </citation>
    <scope>NUCLEOTIDE SEQUENCE [LARGE SCALE GENOMIC DNA]</scope>
    <source>
        <strain evidence="2 3">MB_m1</strain>
    </source>
</reference>
<keyword evidence="3" id="KW-1185">Reference proteome</keyword>